<dbReference type="SUPFAM" id="SSF52540">
    <property type="entry name" value="P-loop containing nucleoside triphosphate hydrolases"/>
    <property type="match status" value="1"/>
</dbReference>
<evidence type="ECO:0000313" key="3">
    <source>
        <dbReference type="Proteomes" id="UP000540919"/>
    </source>
</evidence>
<keyword evidence="3" id="KW-1185">Reference proteome</keyword>
<dbReference type="EMBL" id="JABVBA010000001">
    <property type="protein sequence ID" value="NVF10496.1"/>
    <property type="molecule type" value="Genomic_DNA"/>
</dbReference>
<name>A0ABX2N737_9FIRM</name>
<protein>
    <submittedName>
        <fullName evidence="2">ATP-binding cassette domain-containing protein</fullName>
    </submittedName>
</protein>
<sequence length="110" mass="12552">MKIIDVSLYNKVIDLVGLKILSNKVKNNILNKNTISGGEKKRIELTRALVNKVKIIIFDEPTSGLDPKSAQVIEKLIFSLNDLTRIVITHNQDENYLERFDGILNIENFK</sequence>
<evidence type="ECO:0000259" key="1">
    <source>
        <dbReference type="Pfam" id="PF00005"/>
    </source>
</evidence>
<dbReference type="GO" id="GO:0005524">
    <property type="term" value="F:ATP binding"/>
    <property type="evidence" value="ECO:0007669"/>
    <property type="project" value="UniProtKB-KW"/>
</dbReference>
<keyword evidence="2" id="KW-0547">Nucleotide-binding</keyword>
<dbReference type="InterPro" id="IPR027417">
    <property type="entry name" value="P-loop_NTPase"/>
</dbReference>
<dbReference type="PANTHER" id="PTHR24220">
    <property type="entry name" value="IMPORT ATP-BINDING PROTEIN"/>
    <property type="match status" value="1"/>
</dbReference>
<gene>
    <name evidence="2" type="ORF">HV819_00505</name>
</gene>
<evidence type="ECO:0000313" key="2">
    <source>
        <dbReference type="EMBL" id="NVF10496.1"/>
    </source>
</evidence>
<feature type="domain" description="ABC transporter" evidence="1">
    <location>
        <begin position="16"/>
        <end position="63"/>
    </location>
</feature>
<dbReference type="PANTHER" id="PTHR24220:SF612">
    <property type="entry name" value="FE(3+) IONS IMPORT ATP-BINDING PROTEIN FBPC"/>
    <property type="match status" value="1"/>
</dbReference>
<dbReference type="InterPro" id="IPR015854">
    <property type="entry name" value="ABC_transpr_LolD-like"/>
</dbReference>
<reference evidence="2 3" key="1">
    <citation type="submission" date="2020-06" db="EMBL/GenBank/DDBJ databases">
        <title>Anaerococcus sp. nov., isolated form swine feces.</title>
        <authorList>
            <person name="Yu S."/>
        </authorList>
    </citation>
    <scope>NUCLEOTIDE SEQUENCE [LARGE SCALE GENOMIC DNA]</scope>
    <source>
        <strain evidence="2 3">AGMB00486</strain>
    </source>
</reference>
<keyword evidence="2" id="KW-0067">ATP-binding</keyword>
<comment type="caution">
    <text evidence="2">The sequence shown here is derived from an EMBL/GenBank/DDBJ whole genome shotgun (WGS) entry which is preliminary data.</text>
</comment>
<accession>A0ABX2N737</accession>
<proteinExistence type="predicted"/>
<dbReference type="Pfam" id="PF00005">
    <property type="entry name" value="ABC_tran"/>
    <property type="match status" value="1"/>
</dbReference>
<organism evidence="2 3">
    <name type="scientific">Anaerococcus faecalis</name>
    <dbReference type="NCBI Taxonomy" id="2742993"/>
    <lineage>
        <taxon>Bacteria</taxon>
        <taxon>Bacillati</taxon>
        <taxon>Bacillota</taxon>
        <taxon>Tissierellia</taxon>
        <taxon>Tissierellales</taxon>
        <taxon>Peptoniphilaceae</taxon>
        <taxon>Anaerococcus</taxon>
    </lineage>
</organism>
<dbReference type="InterPro" id="IPR003439">
    <property type="entry name" value="ABC_transporter-like_ATP-bd"/>
</dbReference>
<dbReference type="Proteomes" id="UP000540919">
    <property type="component" value="Unassembled WGS sequence"/>
</dbReference>
<dbReference type="Gene3D" id="3.40.50.300">
    <property type="entry name" value="P-loop containing nucleotide triphosphate hydrolases"/>
    <property type="match status" value="1"/>
</dbReference>